<comment type="caution">
    <text evidence="1">The sequence shown here is derived from an EMBL/GenBank/DDBJ whole genome shotgun (WGS) entry which is preliminary data.</text>
</comment>
<dbReference type="Pfam" id="PF12306">
    <property type="entry name" value="PixA"/>
    <property type="match status" value="1"/>
</dbReference>
<protein>
    <recommendedName>
        <fullName evidence="2">Inclusion body protein</fullName>
    </recommendedName>
</protein>
<reference evidence="1" key="1">
    <citation type="journal article" date="2018" name="Nat. Biotechnol.">
        <title>A standardized bacterial taxonomy based on genome phylogeny substantially revises the tree of life.</title>
        <authorList>
            <person name="Parks D.H."/>
            <person name="Chuvochina M."/>
            <person name="Waite D.W."/>
            <person name="Rinke C."/>
            <person name="Skarshewski A."/>
            <person name="Chaumeil P.A."/>
            <person name="Hugenholtz P."/>
        </authorList>
    </citation>
    <scope>NUCLEOTIDE SEQUENCE [LARGE SCALE GENOMIC DNA]</scope>
    <source>
        <strain evidence="1">UBA11284</strain>
    </source>
</reference>
<proteinExistence type="predicted"/>
<dbReference type="EMBL" id="DOTR01000013">
    <property type="protein sequence ID" value="HCA01105.1"/>
    <property type="molecule type" value="Genomic_DNA"/>
</dbReference>
<dbReference type="Gene3D" id="2.60.40.3910">
    <property type="entry name" value="Inclusion body protein"/>
    <property type="match status" value="1"/>
</dbReference>
<name>A0A3D0KCM6_9GAMM</name>
<accession>A0A3D0KCM6</accession>
<dbReference type="InterPro" id="IPR021087">
    <property type="entry name" value="Uncharacterised_PixA/AidA"/>
</dbReference>
<gene>
    <name evidence="1" type="ORF">DEO68_02715</name>
</gene>
<evidence type="ECO:0008006" key="2">
    <source>
        <dbReference type="Google" id="ProtNLM"/>
    </source>
</evidence>
<organism evidence="1">
    <name type="scientific">Halomonas campaniensis</name>
    <dbReference type="NCBI Taxonomy" id="213554"/>
    <lineage>
        <taxon>Bacteria</taxon>
        <taxon>Pseudomonadati</taxon>
        <taxon>Pseudomonadota</taxon>
        <taxon>Gammaproteobacteria</taxon>
        <taxon>Oceanospirillales</taxon>
        <taxon>Halomonadaceae</taxon>
        <taxon>Halomonas</taxon>
    </lineage>
</organism>
<dbReference type="InterPro" id="IPR038712">
    <property type="entry name" value="PixA-like_sf"/>
</dbReference>
<sequence length="171" mass="19107">MADTEKIIDVLIAIDAESVIQKYGANTDSDNPQQIATSANFIYMIVRSDEAVSGNGGAELTIAAQTLDVIRWRETSLTLNGTYSTILYEFDSTNSDGLITPPQPITVEVDTPLPVASDPLHPSTQTINDYFWNCTVTRAGNVTYHFKFMIVDRDNNVQGYYWWDPFIQITD</sequence>
<dbReference type="AlphaFoldDB" id="A0A3D0KCM6"/>
<evidence type="ECO:0000313" key="1">
    <source>
        <dbReference type="EMBL" id="HCA01105.1"/>
    </source>
</evidence>